<name>A0A381T8S1_9ZZZZ</name>
<accession>A0A381T8S1</accession>
<gene>
    <name evidence="2" type="ORF">METZ01_LOCUS64988</name>
</gene>
<reference evidence="2" key="1">
    <citation type="submission" date="2018-05" db="EMBL/GenBank/DDBJ databases">
        <authorList>
            <person name="Lanie J.A."/>
            <person name="Ng W.-L."/>
            <person name="Kazmierczak K.M."/>
            <person name="Andrzejewski T.M."/>
            <person name="Davidsen T.M."/>
            <person name="Wayne K.J."/>
            <person name="Tettelin H."/>
            <person name="Glass J.I."/>
            <person name="Rusch D."/>
            <person name="Podicherti R."/>
            <person name="Tsui H.-C.T."/>
            <person name="Winkler M.E."/>
        </authorList>
    </citation>
    <scope>NUCLEOTIDE SEQUENCE</scope>
</reference>
<dbReference type="EMBL" id="UINC01004143">
    <property type="protein sequence ID" value="SVA12134.1"/>
    <property type="molecule type" value="Genomic_DNA"/>
</dbReference>
<dbReference type="SUPFAM" id="SSF82185">
    <property type="entry name" value="Histone H3 K4-specific methyltransferase SET7/9 N-terminal domain"/>
    <property type="match status" value="1"/>
</dbReference>
<feature type="coiled-coil region" evidence="1">
    <location>
        <begin position="52"/>
        <end position="97"/>
    </location>
</feature>
<dbReference type="AlphaFoldDB" id="A0A381T8S1"/>
<proteinExistence type="predicted"/>
<protein>
    <submittedName>
        <fullName evidence="2">Uncharacterized protein</fullName>
    </submittedName>
</protein>
<keyword evidence="1" id="KW-0175">Coiled coil</keyword>
<sequence length="458" mass="52806">MYKNLFVVMLSICVILTAQSNNSSKERRVYRTQTGAVIKAPSPLFKKGKKKSKEIYNEKTQAQIQLERANIQLEQLGSQYNARLENLSSQIDLLLEEQSKKRPTDTIFVYTTIYDTTTALDTTYIYTNATTTVYDTIIIIDSLHFNHYDTTTIAHTNYDTMVVLDTSYFYTYDTTVVRDTLWAFAFDTTIFYDTSWVFAYDTTVIRDSLWLYAFDSTVVYDTLVVTNNDTVSIHTYSSNFPTNFSPSMVDQKMSAFPKYKTLGDALRARDSGDNSAQGWINQALNAAGGDWKRAEKEYLKLQEIYSTALVQAITKQSTGSNYIGPDMKYSSILFDTLKVLTFDTTLVQDTIRNLVKQTYLKYDTTVVNKSKDVIKYVTPPGHELILKYYSNGNVKERGLMKASKRNGDWIFYDDKGKEIRRTSYADGKIKKDRDLNEGTEKQKSKKKYKYFRFPRNKK</sequence>
<dbReference type="Gene3D" id="2.20.110.10">
    <property type="entry name" value="Histone H3 K4-specific methyltransferase SET7/9 N-terminal domain"/>
    <property type="match status" value="1"/>
</dbReference>
<evidence type="ECO:0000313" key="2">
    <source>
        <dbReference type="EMBL" id="SVA12134.1"/>
    </source>
</evidence>
<evidence type="ECO:0000256" key="1">
    <source>
        <dbReference type="SAM" id="Coils"/>
    </source>
</evidence>
<organism evidence="2">
    <name type="scientific">marine metagenome</name>
    <dbReference type="NCBI Taxonomy" id="408172"/>
    <lineage>
        <taxon>unclassified sequences</taxon>
        <taxon>metagenomes</taxon>
        <taxon>ecological metagenomes</taxon>
    </lineage>
</organism>